<evidence type="ECO:0000313" key="1">
    <source>
        <dbReference type="EMBL" id="BBO81729.1"/>
    </source>
</evidence>
<dbReference type="SUPFAM" id="SSF143422">
    <property type="entry name" value="Transposase IS200-like"/>
    <property type="match status" value="1"/>
</dbReference>
<sequence>MQRQARIDAPGALHHIICRGIERRKIFLNDSDRNDFVDRLSRIMTGSETLCYAWALIPISARPHSP</sequence>
<accession>A0A5K7ZPG2</accession>
<dbReference type="Proteomes" id="UP000425960">
    <property type="component" value="Chromosome"/>
</dbReference>
<dbReference type="GO" id="GO:0003677">
    <property type="term" value="F:DNA binding"/>
    <property type="evidence" value="ECO:0007669"/>
    <property type="project" value="InterPro"/>
</dbReference>
<dbReference type="EMBL" id="AP021876">
    <property type="protein sequence ID" value="BBO81729.1"/>
    <property type="molecule type" value="Genomic_DNA"/>
</dbReference>
<name>A0A5K7ZPG2_9BACT</name>
<dbReference type="PANTHER" id="PTHR34322">
    <property type="entry name" value="TRANSPOSASE, Y1_TNP DOMAIN-CONTAINING"/>
    <property type="match status" value="1"/>
</dbReference>
<dbReference type="AlphaFoldDB" id="A0A5K7ZPG2"/>
<evidence type="ECO:0008006" key="3">
    <source>
        <dbReference type="Google" id="ProtNLM"/>
    </source>
</evidence>
<dbReference type="PANTHER" id="PTHR34322:SF2">
    <property type="entry name" value="TRANSPOSASE IS200-LIKE DOMAIN-CONTAINING PROTEIN"/>
    <property type="match status" value="1"/>
</dbReference>
<evidence type="ECO:0000313" key="2">
    <source>
        <dbReference type="Proteomes" id="UP000425960"/>
    </source>
</evidence>
<protein>
    <recommendedName>
        <fullName evidence="3">Transposase</fullName>
    </recommendedName>
</protein>
<dbReference type="GO" id="GO:0006313">
    <property type="term" value="P:DNA transposition"/>
    <property type="evidence" value="ECO:0007669"/>
    <property type="project" value="InterPro"/>
</dbReference>
<dbReference type="KEGG" id="dov:DSCO28_22950"/>
<reference evidence="1 2" key="1">
    <citation type="submission" date="2019-11" db="EMBL/GenBank/DDBJ databases">
        <title>Comparative genomics of hydrocarbon-degrading Desulfosarcina strains.</title>
        <authorList>
            <person name="Watanabe M."/>
            <person name="Kojima H."/>
            <person name="Fukui M."/>
        </authorList>
    </citation>
    <scope>NUCLEOTIDE SEQUENCE [LARGE SCALE GENOMIC DNA]</scope>
    <source>
        <strain evidence="1 2">28bB2T</strain>
    </source>
</reference>
<dbReference type="InterPro" id="IPR036515">
    <property type="entry name" value="Transposase_17_sf"/>
</dbReference>
<dbReference type="GO" id="GO:0004803">
    <property type="term" value="F:transposase activity"/>
    <property type="evidence" value="ECO:0007669"/>
    <property type="project" value="InterPro"/>
</dbReference>
<gene>
    <name evidence="1" type="ORF">DSCO28_22950</name>
</gene>
<proteinExistence type="predicted"/>
<organism evidence="1 2">
    <name type="scientific">Desulfosarcina ovata subsp. sediminis</name>
    <dbReference type="NCBI Taxonomy" id="885957"/>
    <lineage>
        <taxon>Bacteria</taxon>
        <taxon>Pseudomonadati</taxon>
        <taxon>Thermodesulfobacteriota</taxon>
        <taxon>Desulfobacteria</taxon>
        <taxon>Desulfobacterales</taxon>
        <taxon>Desulfosarcinaceae</taxon>
        <taxon>Desulfosarcina</taxon>
    </lineage>
</organism>